<gene>
    <name evidence="2" type="ORF">JKX24_03345</name>
</gene>
<evidence type="ECO:0000313" key="3">
    <source>
        <dbReference type="Proteomes" id="UP000596176"/>
    </source>
</evidence>
<dbReference type="InterPro" id="IPR041364">
    <property type="entry name" value="Rbx-bd"/>
</dbReference>
<evidence type="ECO:0000259" key="1">
    <source>
        <dbReference type="Pfam" id="PF18113"/>
    </source>
</evidence>
<dbReference type="Proteomes" id="UP000596176">
    <property type="component" value="Chromosome"/>
</dbReference>
<dbReference type="AlphaFoldDB" id="A0A7U0N7S2"/>
<protein>
    <recommendedName>
        <fullName evidence="1">Rubredoxin binding domain-containing protein</fullName>
    </recommendedName>
</protein>
<organism evidence="2 3">
    <name type="scientific">Serratia proteamaculans</name>
    <dbReference type="NCBI Taxonomy" id="28151"/>
    <lineage>
        <taxon>Bacteria</taxon>
        <taxon>Pseudomonadati</taxon>
        <taxon>Pseudomonadota</taxon>
        <taxon>Gammaproteobacteria</taxon>
        <taxon>Enterobacterales</taxon>
        <taxon>Yersiniaceae</taxon>
        <taxon>Serratia</taxon>
    </lineage>
</organism>
<proteinExistence type="predicted"/>
<reference evidence="2 3" key="1">
    <citation type="submission" date="2021-01" db="EMBL/GenBank/DDBJ databases">
        <title>Chromosome sequence of Serratia proteamaculans strain 94 rif-r, isolated from spoiled beef.</title>
        <authorList>
            <person name="Zaytseva Y.V."/>
            <person name="Iablokov S.N."/>
            <person name="Klyukina A."/>
        </authorList>
    </citation>
    <scope>NUCLEOTIDE SEQUENCE [LARGE SCALE GENOMIC DNA]</scope>
    <source>
        <strain evidence="2 3">94 rif-r</strain>
    </source>
</reference>
<dbReference type="EMBL" id="CP068391">
    <property type="protein sequence ID" value="QQX54081.1"/>
    <property type="molecule type" value="Genomic_DNA"/>
</dbReference>
<dbReference type="Pfam" id="PF18113">
    <property type="entry name" value="Rbx_binding"/>
    <property type="match status" value="1"/>
</dbReference>
<evidence type="ECO:0000313" key="2">
    <source>
        <dbReference type="EMBL" id="QQX54081.1"/>
    </source>
</evidence>
<feature type="domain" description="Rubredoxin binding" evidence="1">
    <location>
        <begin position="4"/>
        <end position="31"/>
    </location>
</feature>
<name>A0A7U0N7S2_SERPR</name>
<accession>A0A7U0N7S2</accession>
<sequence>MSSYQQQQQQLRAFIVSEDHMKQAFSLLKALNS</sequence>